<evidence type="ECO:0000256" key="2">
    <source>
        <dbReference type="ARBA" id="ARBA00006206"/>
    </source>
</evidence>
<dbReference type="SUPFAM" id="SSF74650">
    <property type="entry name" value="Galactose mutarotase-like"/>
    <property type="match status" value="1"/>
</dbReference>
<dbReference type="Pfam" id="PF01263">
    <property type="entry name" value="Aldose_epim"/>
    <property type="match status" value="1"/>
</dbReference>
<evidence type="ECO:0000256" key="3">
    <source>
        <dbReference type="ARBA" id="ARBA00023235"/>
    </source>
</evidence>
<dbReference type="UniPathway" id="UPA00242"/>
<dbReference type="PANTHER" id="PTHR10091">
    <property type="entry name" value="ALDOSE-1-EPIMERASE"/>
    <property type="match status" value="1"/>
</dbReference>
<gene>
    <name evidence="5" type="ORF">UFOPK1591_00062</name>
</gene>
<dbReference type="InterPro" id="IPR047215">
    <property type="entry name" value="Galactose_mutarotase-like"/>
</dbReference>
<reference evidence="5" key="1">
    <citation type="submission" date="2020-05" db="EMBL/GenBank/DDBJ databases">
        <authorList>
            <person name="Chiriac C."/>
            <person name="Salcher M."/>
            <person name="Ghai R."/>
            <person name="Kavagutti S V."/>
        </authorList>
    </citation>
    <scope>NUCLEOTIDE SEQUENCE</scope>
</reference>
<dbReference type="PIRSF" id="PIRSF005096">
    <property type="entry name" value="GALM"/>
    <property type="match status" value="1"/>
</dbReference>
<dbReference type="GO" id="GO:0006006">
    <property type="term" value="P:glucose metabolic process"/>
    <property type="evidence" value="ECO:0007669"/>
    <property type="project" value="TreeGrafter"/>
</dbReference>
<dbReference type="InterPro" id="IPR011013">
    <property type="entry name" value="Gal_mutarotase_sf_dom"/>
</dbReference>
<dbReference type="AlphaFoldDB" id="A0A6J6CJH4"/>
<dbReference type="InterPro" id="IPR015443">
    <property type="entry name" value="Aldose_1-epimerase"/>
</dbReference>
<dbReference type="InterPro" id="IPR008183">
    <property type="entry name" value="Aldose_1/G6P_1-epimerase"/>
</dbReference>
<evidence type="ECO:0000256" key="1">
    <source>
        <dbReference type="ARBA" id="ARBA00005028"/>
    </source>
</evidence>
<dbReference type="GO" id="GO:0033499">
    <property type="term" value="P:galactose catabolic process via UDP-galactose, Leloir pathway"/>
    <property type="evidence" value="ECO:0007669"/>
    <property type="project" value="TreeGrafter"/>
</dbReference>
<dbReference type="NCBIfam" id="NF008277">
    <property type="entry name" value="PRK11055.1"/>
    <property type="match status" value="1"/>
</dbReference>
<dbReference type="InterPro" id="IPR014718">
    <property type="entry name" value="GH-type_carb-bd"/>
</dbReference>
<keyword evidence="3" id="KW-0413">Isomerase</keyword>
<protein>
    <submittedName>
        <fullName evidence="5">Unannotated protein</fullName>
    </submittedName>
</protein>
<dbReference type="GO" id="GO:0030246">
    <property type="term" value="F:carbohydrate binding"/>
    <property type="evidence" value="ECO:0007669"/>
    <property type="project" value="InterPro"/>
</dbReference>
<comment type="similarity">
    <text evidence="2">Belongs to the aldose epimerase family.</text>
</comment>
<proteinExistence type="inferred from homology"/>
<dbReference type="CDD" id="cd09019">
    <property type="entry name" value="galactose_mutarotase_like"/>
    <property type="match status" value="1"/>
</dbReference>
<keyword evidence="4" id="KW-0119">Carbohydrate metabolism</keyword>
<sequence>MPISIDNYGVTHDGRPVQRIELTAGSTRAVVLDLGARLLEMWVPDRDGNVADIVLGYPDVPAHEAGTAYFGATCGRFGNRIRRGRFELEGTVHQLTVNEGLNHLHGGTVGFDRHIWTVIETQENSVRMRLELPDGDQGFPGALVAEMQLTVGEGSLDIVMTATTDRTTIINMVHHSYWNLAGASSGNVLEQELQIDSDFYTPVDDELLPTGEIRLVAGTPFDFRRPTPIGQAIRDVDHAGAGRSAPAGYAGYDHNWILRKPAGEMGPCVWARDPKSGRQMTLRTNEPAVQFYPGGYLSDEVTGKHGGSYAPFQGFTLETQRFPDGPNFAHFPSCKLSPGEVYEHVMEFRFTAE</sequence>
<evidence type="ECO:0000313" key="5">
    <source>
        <dbReference type="EMBL" id="CAB4551531.1"/>
    </source>
</evidence>
<dbReference type="Gene3D" id="2.70.98.10">
    <property type="match status" value="1"/>
</dbReference>
<comment type="pathway">
    <text evidence="1">Carbohydrate metabolism; hexose metabolism.</text>
</comment>
<name>A0A6J6CJH4_9ZZZZ</name>
<evidence type="ECO:0000256" key="4">
    <source>
        <dbReference type="ARBA" id="ARBA00023277"/>
    </source>
</evidence>
<organism evidence="5">
    <name type="scientific">freshwater metagenome</name>
    <dbReference type="NCBI Taxonomy" id="449393"/>
    <lineage>
        <taxon>unclassified sequences</taxon>
        <taxon>metagenomes</taxon>
        <taxon>ecological metagenomes</taxon>
    </lineage>
</organism>
<dbReference type="EMBL" id="CAEZTD010000003">
    <property type="protein sequence ID" value="CAB4551531.1"/>
    <property type="molecule type" value="Genomic_DNA"/>
</dbReference>
<accession>A0A6J6CJH4</accession>
<dbReference type="GO" id="GO:0004034">
    <property type="term" value="F:aldose 1-epimerase activity"/>
    <property type="evidence" value="ECO:0007669"/>
    <property type="project" value="TreeGrafter"/>
</dbReference>
<dbReference type="PANTHER" id="PTHR10091:SF0">
    <property type="entry name" value="GALACTOSE MUTAROTASE"/>
    <property type="match status" value="1"/>
</dbReference>